<accession>A0A2H0UXM7</accession>
<evidence type="ECO:0000313" key="3">
    <source>
        <dbReference type="Proteomes" id="UP000230882"/>
    </source>
</evidence>
<protein>
    <recommendedName>
        <fullName evidence="1">TraC-like domain-containing protein</fullName>
    </recommendedName>
</protein>
<evidence type="ECO:0000313" key="2">
    <source>
        <dbReference type="EMBL" id="PIR91563.1"/>
    </source>
</evidence>
<proteinExistence type="predicted"/>
<dbReference type="Proteomes" id="UP000230882">
    <property type="component" value="Unassembled WGS sequence"/>
</dbReference>
<feature type="domain" description="TraC-like" evidence="1">
    <location>
        <begin position="17"/>
        <end position="170"/>
    </location>
</feature>
<name>A0A2H0UXM7_9BACT</name>
<organism evidence="2 3">
    <name type="scientific">bacterium (Candidatus Gribaldobacteria) CG10_big_fil_rev_8_21_14_0_10_37_46</name>
    <dbReference type="NCBI Taxonomy" id="2014276"/>
    <lineage>
        <taxon>Bacteria</taxon>
        <taxon>Candidatus Gribaldobacteria</taxon>
    </lineage>
</organism>
<evidence type="ECO:0000259" key="1">
    <source>
        <dbReference type="Pfam" id="PF26593"/>
    </source>
</evidence>
<comment type="caution">
    <text evidence="2">The sequence shown here is derived from an EMBL/GenBank/DDBJ whole genome shotgun (WGS) entry which is preliminary data.</text>
</comment>
<dbReference type="InterPro" id="IPR058596">
    <property type="entry name" value="TraC-like_dom"/>
</dbReference>
<reference evidence="3" key="1">
    <citation type="submission" date="2017-09" db="EMBL/GenBank/DDBJ databases">
        <title>Depth-based differentiation of microbial function through sediment-hosted aquifers and enrichment of novel symbionts in the deep terrestrial subsurface.</title>
        <authorList>
            <person name="Probst A.J."/>
            <person name="Ladd B."/>
            <person name="Jarett J.K."/>
            <person name="Geller-Mcgrath D.E."/>
            <person name="Sieber C.M.K."/>
            <person name="Emerson J.B."/>
            <person name="Anantharaman K."/>
            <person name="Thomas B.C."/>
            <person name="Malmstrom R."/>
            <person name="Stieglmeier M."/>
            <person name="Klingl A."/>
            <person name="Woyke T."/>
            <person name="Ryan C.M."/>
            <person name="Banfield J.F."/>
        </authorList>
    </citation>
    <scope>NUCLEOTIDE SEQUENCE [LARGE SCALE GENOMIC DNA]</scope>
</reference>
<dbReference type="EMBL" id="PFAU01000001">
    <property type="protein sequence ID" value="PIR91563.1"/>
    <property type="molecule type" value="Genomic_DNA"/>
</dbReference>
<gene>
    <name evidence="2" type="ORF">COU02_00020</name>
</gene>
<dbReference type="Pfam" id="PF26593">
    <property type="entry name" value="TraC-like"/>
    <property type="match status" value="1"/>
</dbReference>
<sequence>MANLSTQQFLQFSEIRDGVIVLKNKTLRGILMVSSLNFALKSEEEQTAIIYQFQSFLNSLDFSCQIIIQSRRTNITGYFDKLRELEERQENELLKIQTAEYRKFIESLVEEETIMRKIFFVVVPYSLGEVKDTEKGLIKRFLRKPEIPTLTEENFRRCRSQLWQRMEFVAIGLRRCGLSTAPLTTPELIELFWSWHHPKEAEVGYYPEILPELIR</sequence>
<dbReference type="AlphaFoldDB" id="A0A2H0UXM7"/>